<dbReference type="SUPFAM" id="SSF55729">
    <property type="entry name" value="Acyl-CoA N-acyltransferases (Nat)"/>
    <property type="match status" value="1"/>
</dbReference>
<sequence length="167" mass="18536">MPPPFLAGVELTGNLALRPALEEDEAFIQLLYSLSRDDLRLMPGDSHFVESLIAMQYRAQRQSYSASYPRAYHLIVEKQGQQIGRILVDFSQDRMHLIDINLMPEARGQGSGTAAIKALQGAAAKAGSRLTLSTYHSNPGAKRLYLTLGFKVEQSDELTEKMAWPSL</sequence>
<evidence type="ECO:0000313" key="3">
    <source>
        <dbReference type="Proteomes" id="UP000641152"/>
    </source>
</evidence>
<dbReference type="InterPro" id="IPR016181">
    <property type="entry name" value="Acyl_CoA_acyltransferase"/>
</dbReference>
<keyword evidence="3" id="KW-1185">Reference proteome</keyword>
<dbReference type="CDD" id="cd04301">
    <property type="entry name" value="NAT_SF"/>
    <property type="match status" value="1"/>
</dbReference>
<protein>
    <submittedName>
        <fullName evidence="2">GNAT family N-acetyltransferase</fullName>
    </submittedName>
</protein>
<dbReference type="RefSeq" id="WP_192395252.1">
    <property type="nucleotide sequence ID" value="NZ_CAJHIU010000003.1"/>
</dbReference>
<gene>
    <name evidence="2" type="ORF">EBB_18570</name>
</gene>
<name>A0ABR9DHC7_9GAMM</name>
<evidence type="ECO:0000313" key="2">
    <source>
        <dbReference type="EMBL" id="MBD9362477.1"/>
    </source>
</evidence>
<evidence type="ECO:0000259" key="1">
    <source>
        <dbReference type="PROSITE" id="PS51186"/>
    </source>
</evidence>
<organism evidence="2 3">
    <name type="scientific">Methylomonas fluvii</name>
    <dbReference type="NCBI Taxonomy" id="1854564"/>
    <lineage>
        <taxon>Bacteria</taxon>
        <taxon>Pseudomonadati</taxon>
        <taxon>Pseudomonadota</taxon>
        <taxon>Gammaproteobacteria</taxon>
        <taxon>Methylococcales</taxon>
        <taxon>Methylococcaceae</taxon>
        <taxon>Methylomonas</taxon>
    </lineage>
</organism>
<dbReference type="Gene3D" id="3.40.630.30">
    <property type="match status" value="1"/>
</dbReference>
<dbReference type="EMBL" id="JACXST010000003">
    <property type="protein sequence ID" value="MBD9362477.1"/>
    <property type="molecule type" value="Genomic_DNA"/>
</dbReference>
<proteinExistence type="predicted"/>
<feature type="domain" description="N-acetyltransferase" evidence="1">
    <location>
        <begin position="37"/>
        <end position="167"/>
    </location>
</feature>
<reference evidence="2 3" key="1">
    <citation type="submission" date="2020-09" db="EMBL/GenBank/DDBJ databases">
        <title>Methylomonas albis sp. nov. and Methylomonas fluvii sp. nov.: Two cold-adapted methanotrophs from the River Elbe and an amended description of Methylovulum psychrotolerans strain Eb1.</title>
        <authorList>
            <person name="Bussmann I.K."/>
            <person name="Klings K.-W."/>
            <person name="Warnstedt J."/>
            <person name="Hoppert M."/>
            <person name="Saborowski A."/>
            <person name="Horn F."/>
            <person name="Liebner S."/>
        </authorList>
    </citation>
    <scope>NUCLEOTIDE SEQUENCE [LARGE SCALE GENOMIC DNA]</scope>
    <source>
        <strain evidence="2 3">EbB</strain>
    </source>
</reference>
<dbReference type="Proteomes" id="UP000641152">
    <property type="component" value="Unassembled WGS sequence"/>
</dbReference>
<dbReference type="InterPro" id="IPR000182">
    <property type="entry name" value="GNAT_dom"/>
</dbReference>
<comment type="caution">
    <text evidence="2">The sequence shown here is derived from an EMBL/GenBank/DDBJ whole genome shotgun (WGS) entry which is preliminary data.</text>
</comment>
<accession>A0ABR9DHC7</accession>
<dbReference type="PROSITE" id="PS51186">
    <property type="entry name" value="GNAT"/>
    <property type="match status" value="1"/>
</dbReference>
<dbReference type="Pfam" id="PF00583">
    <property type="entry name" value="Acetyltransf_1"/>
    <property type="match status" value="1"/>
</dbReference>